<dbReference type="PANTHER" id="PTHR43685:SF2">
    <property type="entry name" value="GLYCOSYLTRANSFERASE 2-LIKE DOMAIN-CONTAINING PROTEIN"/>
    <property type="match status" value="1"/>
</dbReference>
<dbReference type="AlphaFoldDB" id="L2F9Z5"/>
<dbReference type="Pfam" id="PF02709">
    <property type="entry name" value="Glyco_transf_7C"/>
    <property type="match status" value="1"/>
</dbReference>
<dbReference type="Proteomes" id="UP000023795">
    <property type="component" value="Unassembled WGS sequence"/>
</dbReference>
<evidence type="ECO:0000259" key="2">
    <source>
        <dbReference type="Pfam" id="PF00535"/>
    </source>
</evidence>
<protein>
    <submittedName>
        <fullName evidence="4">Glycosyl transferase family protein</fullName>
    </submittedName>
</protein>
<evidence type="ECO:0000313" key="4">
    <source>
        <dbReference type="EMBL" id="ELA09293.1"/>
    </source>
</evidence>
<dbReference type="PANTHER" id="PTHR43685">
    <property type="entry name" value="GLYCOSYLTRANSFERASE"/>
    <property type="match status" value="1"/>
</dbReference>
<feature type="domain" description="Glycosyltransferase 2-like" evidence="2">
    <location>
        <begin position="154"/>
        <end position="281"/>
    </location>
</feature>
<feature type="domain" description="Galactosyltransferase C-terminal" evidence="3">
    <location>
        <begin position="325"/>
        <end position="381"/>
    </location>
</feature>
<keyword evidence="1 4" id="KW-0808">Transferase</keyword>
<dbReference type="STRING" id="1230338.MOMA_02770"/>
<sequence>MNIKEANQLYNNGEYAKALNMYLELKKIFGDLVEPNILLCQKKLNLNANNNTVATANSAIIDKFKDKKLDSTTRILVDNQQKSLNTQDREKLLEDIAKFKKIKSANAEEKPVNPVPKEFPKDMVLSKLPESTNDFVWLKQHHYKQRTHDNVGLSVVIPTFNRSKILSVTLVSLVNQETAYPFEVIVADDGSSEDISKIVREFEQQLDIKYVRQKDYGYQLCAVRNLGVRTAKYDFVAILDCDMAANPTWVNSYLDALVECDDVAYIGPRKYIDTNDLELSQVVKDKHIFEKLPPVKSDSISTDSSDNFSKDWRLKHFADTQNLRMCDSPFRYFSGGNVAFAKKWMTKAGSFDEEFTHWGGEDNEFGYRLYRAGCFFQALDGAMAYHQEPPGKENETDRSAGQIIARQIIGQKIPYFYRKLEPIETAMMKTIPLVSIYVPAYNCQDTIIRCVDSALNQTVNDLEVCICDDGSTDDTLKLIKETYGGHPRVRFVSQTNGGIAKASNTAVKLCRGYYIGQLDSDDYLEPDAVELCLKEFFANRNLACVYTTNRNVDADGKLIANGYNWPVFSREKAITAMIFHHFRMFTARAWNLTTGFDESLQNSIDYDMFLKLSEVGEFKHLNKICYNRTLHGENTSVKKLGLQKQNHFRAVNLALQRMKIDDYTYTPTEDSDASRKFVFAKNDQESHDKV</sequence>
<feature type="domain" description="Glycosyltransferase 2-like" evidence="2">
    <location>
        <begin position="435"/>
        <end position="559"/>
    </location>
</feature>
<evidence type="ECO:0000313" key="5">
    <source>
        <dbReference type="Proteomes" id="UP000023795"/>
    </source>
</evidence>
<name>L2F9Z5_9GAMM</name>
<reference evidence="4 5" key="1">
    <citation type="journal article" date="2013" name="Genome Announc.">
        <title>Genome Sequence of Moraxella macacae 0408225, a Novel Bacterial Species Isolated from a Cynomolgus Macaque with Epistaxis.</title>
        <authorList>
            <person name="Ladner J.T."/>
            <person name="Whitehouse C.A."/>
            <person name="Koroleva G.I."/>
            <person name="Palacios G.F."/>
        </authorList>
    </citation>
    <scope>NUCLEOTIDE SEQUENCE [LARGE SCALE GENOMIC DNA]</scope>
    <source>
        <strain evidence="4 5">0408225</strain>
    </source>
</reference>
<comment type="caution">
    <text evidence="4">The sequence shown here is derived from an EMBL/GenBank/DDBJ whole genome shotgun (WGS) entry which is preliminary data.</text>
</comment>
<dbReference type="RefSeq" id="WP_009767113.1">
    <property type="nucleotide sequence ID" value="NZ_ANIN01000001.1"/>
</dbReference>
<keyword evidence="5" id="KW-1185">Reference proteome</keyword>
<proteinExistence type="predicted"/>
<dbReference type="GO" id="GO:0016740">
    <property type="term" value="F:transferase activity"/>
    <property type="evidence" value="ECO:0007669"/>
    <property type="project" value="UniProtKB-KW"/>
</dbReference>
<evidence type="ECO:0000259" key="3">
    <source>
        <dbReference type="Pfam" id="PF02709"/>
    </source>
</evidence>
<dbReference type="InterPro" id="IPR029044">
    <property type="entry name" value="Nucleotide-diphossugar_trans"/>
</dbReference>
<dbReference type="Gene3D" id="3.90.550.10">
    <property type="entry name" value="Spore Coat Polysaccharide Biosynthesis Protein SpsA, Chain A"/>
    <property type="match status" value="2"/>
</dbReference>
<dbReference type="InterPro" id="IPR027791">
    <property type="entry name" value="Galactosyl_T_C"/>
</dbReference>
<dbReference type="OrthoDB" id="8742915at2"/>
<gene>
    <name evidence="4" type="ORF">MOMA_02770</name>
</gene>
<dbReference type="EMBL" id="ANIN01000001">
    <property type="protein sequence ID" value="ELA09293.1"/>
    <property type="molecule type" value="Genomic_DNA"/>
</dbReference>
<dbReference type="PATRIC" id="fig|1230338.3.peg.606"/>
<accession>L2F9Z5</accession>
<dbReference type="InterPro" id="IPR050834">
    <property type="entry name" value="Glycosyltransf_2"/>
</dbReference>
<dbReference type="eggNOG" id="COG1216">
    <property type="taxonomic scope" value="Bacteria"/>
</dbReference>
<dbReference type="Pfam" id="PF00535">
    <property type="entry name" value="Glycos_transf_2"/>
    <property type="match status" value="2"/>
</dbReference>
<organism evidence="4 5">
    <name type="scientific">Moraxella macacae 0408225</name>
    <dbReference type="NCBI Taxonomy" id="1230338"/>
    <lineage>
        <taxon>Bacteria</taxon>
        <taxon>Pseudomonadati</taxon>
        <taxon>Pseudomonadota</taxon>
        <taxon>Gammaproteobacteria</taxon>
        <taxon>Moraxellales</taxon>
        <taxon>Moraxellaceae</taxon>
        <taxon>Moraxella</taxon>
    </lineage>
</organism>
<dbReference type="eggNOG" id="COG1215">
    <property type="taxonomic scope" value="Bacteria"/>
</dbReference>
<dbReference type="SUPFAM" id="SSF53448">
    <property type="entry name" value="Nucleotide-diphospho-sugar transferases"/>
    <property type="match status" value="2"/>
</dbReference>
<evidence type="ECO:0000256" key="1">
    <source>
        <dbReference type="ARBA" id="ARBA00022679"/>
    </source>
</evidence>
<dbReference type="InterPro" id="IPR001173">
    <property type="entry name" value="Glyco_trans_2-like"/>
</dbReference>